<dbReference type="Pfam" id="PF03841">
    <property type="entry name" value="SelA"/>
    <property type="match status" value="1"/>
</dbReference>
<keyword evidence="4 8" id="KW-0663">Pyridoxal phosphate</keyword>
<keyword evidence="11" id="KW-1185">Reference proteome</keyword>
<dbReference type="HAMAP" id="MF_00423">
    <property type="entry name" value="SelA"/>
    <property type="match status" value="1"/>
</dbReference>
<evidence type="ECO:0000256" key="3">
    <source>
        <dbReference type="ARBA" id="ARBA00022679"/>
    </source>
</evidence>
<dbReference type="Pfam" id="PF12390">
    <property type="entry name" value="Se-cys_synth_N"/>
    <property type="match status" value="1"/>
</dbReference>
<dbReference type="InterPro" id="IPR015421">
    <property type="entry name" value="PyrdxlP-dep_Trfase_major"/>
</dbReference>
<comment type="catalytic activity">
    <reaction evidence="8">
        <text>L-seryl-tRNA(Sec) + selenophosphate + H(+) = L-selenocysteinyl-tRNA(Sec) + phosphate</text>
        <dbReference type="Rhea" id="RHEA:22728"/>
        <dbReference type="Rhea" id="RHEA-COMP:9742"/>
        <dbReference type="Rhea" id="RHEA-COMP:9743"/>
        <dbReference type="ChEBI" id="CHEBI:15378"/>
        <dbReference type="ChEBI" id="CHEBI:16144"/>
        <dbReference type="ChEBI" id="CHEBI:43474"/>
        <dbReference type="ChEBI" id="CHEBI:78533"/>
        <dbReference type="ChEBI" id="CHEBI:78573"/>
        <dbReference type="EC" id="2.9.1.1"/>
    </reaction>
</comment>
<evidence type="ECO:0000256" key="1">
    <source>
        <dbReference type="ARBA" id="ARBA00001933"/>
    </source>
</evidence>
<evidence type="ECO:0000256" key="7">
    <source>
        <dbReference type="ARBA" id="ARBA00044507"/>
    </source>
</evidence>
<keyword evidence="6 8" id="KW-0711">Selenium</keyword>
<evidence type="ECO:0000256" key="5">
    <source>
        <dbReference type="ARBA" id="ARBA00022917"/>
    </source>
</evidence>
<dbReference type="RefSeq" id="WP_204133056.1">
    <property type="nucleotide sequence ID" value="NZ_JAFDVD010000028.1"/>
</dbReference>
<comment type="caution">
    <text evidence="10">The sequence shown here is derived from an EMBL/GenBank/DDBJ whole genome shotgun (WGS) entry which is preliminary data.</text>
</comment>
<comment type="cofactor">
    <cofactor evidence="1 8">
        <name>pyridoxal 5'-phosphate</name>
        <dbReference type="ChEBI" id="CHEBI:597326"/>
    </cofactor>
</comment>
<evidence type="ECO:0000313" key="11">
    <source>
        <dbReference type="Proteomes" id="UP001430172"/>
    </source>
</evidence>
<accession>A0ABS2CRY8</accession>
<feature type="domain" description="L-seryl-tRNA selenium transferase N-terminal" evidence="9">
    <location>
        <begin position="7"/>
        <end position="46"/>
    </location>
</feature>
<dbReference type="SUPFAM" id="SSF53383">
    <property type="entry name" value="PLP-dependent transferases"/>
    <property type="match status" value="1"/>
</dbReference>
<dbReference type="InterPro" id="IPR018319">
    <property type="entry name" value="SelA-like"/>
</dbReference>
<dbReference type="Proteomes" id="UP001430172">
    <property type="component" value="Unassembled WGS sequence"/>
</dbReference>
<evidence type="ECO:0000313" key="10">
    <source>
        <dbReference type="EMBL" id="MBM6402585.1"/>
    </source>
</evidence>
<gene>
    <name evidence="8" type="primary">selA</name>
    <name evidence="10" type="ORF">JQN70_19500</name>
</gene>
<dbReference type="EC" id="2.9.1.1" evidence="8"/>
<organism evidence="10 11">
    <name type="scientific">Phycicoccus sonneratiae</name>
    <dbReference type="NCBI Taxonomy" id="2807628"/>
    <lineage>
        <taxon>Bacteria</taxon>
        <taxon>Bacillati</taxon>
        <taxon>Actinomycetota</taxon>
        <taxon>Actinomycetes</taxon>
        <taxon>Micrococcales</taxon>
        <taxon>Intrasporangiaceae</taxon>
        <taxon>Phycicoccus</taxon>
    </lineage>
</organism>
<proteinExistence type="inferred from homology"/>
<reference evidence="10" key="1">
    <citation type="submission" date="2021-02" db="EMBL/GenBank/DDBJ databases">
        <title>Phycicoccus sp. MQZ13P-5T, whole genome shotgun sequence.</title>
        <authorList>
            <person name="Tuo L."/>
        </authorList>
    </citation>
    <scope>NUCLEOTIDE SEQUENCE</scope>
    <source>
        <strain evidence="10">MQZ13P-5</strain>
    </source>
</reference>
<name>A0ABS2CRY8_9MICO</name>
<dbReference type="InterPro" id="IPR004534">
    <property type="entry name" value="SelA_trans"/>
</dbReference>
<dbReference type="PANTHER" id="PTHR32328">
    <property type="entry name" value="L-SERYL-TRNA(SEC) SELENIUM TRANSFERASE"/>
    <property type="match status" value="1"/>
</dbReference>
<keyword evidence="3 8" id="KW-0808">Transferase</keyword>
<dbReference type="InterPro" id="IPR025862">
    <property type="entry name" value="SelA_trans_N_dom"/>
</dbReference>
<dbReference type="NCBIfam" id="TIGR00474">
    <property type="entry name" value="selA"/>
    <property type="match status" value="1"/>
</dbReference>
<comment type="function">
    <text evidence="8">Converts seryl-tRNA(Sec) to selenocysteinyl-tRNA(Sec) required for selenoprotein biosynthesis.</text>
</comment>
<dbReference type="PANTHER" id="PTHR32328:SF0">
    <property type="entry name" value="L-SERYL-TRNA(SEC) SELENIUM TRANSFERASE"/>
    <property type="match status" value="1"/>
</dbReference>
<protein>
    <recommendedName>
        <fullName evidence="8">L-seryl-tRNA(Sec) selenium transferase</fullName>
        <ecNumber evidence="8">2.9.1.1</ecNumber>
    </recommendedName>
    <alternativeName>
        <fullName evidence="8">Selenocysteine synthase</fullName>
        <shortName evidence="8">Sec synthase</shortName>
    </alternativeName>
    <alternativeName>
        <fullName evidence="8">Selenocysteinyl-tRNA(Sec) synthase</fullName>
    </alternativeName>
</protein>
<dbReference type="Gene3D" id="3.40.640.10">
    <property type="entry name" value="Type I PLP-dependent aspartate aminotransferase-like (Major domain)"/>
    <property type="match status" value="1"/>
</dbReference>
<feature type="modified residue" description="N6-(pyridoxal phosphate)lysine" evidence="8">
    <location>
        <position position="279"/>
    </location>
</feature>
<dbReference type="InterPro" id="IPR015424">
    <property type="entry name" value="PyrdxlP-dep_Trfase"/>
</dbReference>
<comment type="similarity">
    <text evidence="7 8">Belongs to the SelA family.</text>
</comment>
<evidence type="ECO:0000259" key="9">
    <source>
        <dbReference type="Pfam" id="PF12390"/>
    </source>
</evidence>
<keyword evidence="2 8" id="KW-0963">Cytoplasm</keyword>
<comment type="subcellular location">
    <subcellularLocation>
        <location evidence="8">Cytoplasm</location>
    </subcellularLocation>
</comment>
<evidence type="ECO:0000256" key="4">
    <source>
        <dbReference type="ARBA" id="ARBA00022898"/>
    </source>
</evidence>
<evidence type="ECO:0000256" key="8">
    <source>
        <dbReference type="HAMAP-Rule" id="MF_00423"/>
    </source>
</evidence>
<comment type="pathway">
    <text evidence="8">Aminoacyl-tRNA biosynthesis; selenocysteinyl-tRNA(Sec) biosynthesis; selenocysteinyl-tRNA(Sec) from L-seryl-tRNA(Sec) (bacterial route): step 1/1.</text>
</comment>
<dbReference type="Gene3D" id="3.90.1150.180">
    <property type="match status" value="1"/>
</dbReference>
<dbReference type="GO" id="GO:0004125">
    <property type="term" value="F:L-seryl-tRNA(Sec) selenium transferase activity"/>
    <property type="evidence" value="ECO:0007669"/>
    <property type="project" value="UniProtKB-EC"/>
</dbReference>
<evidence type="ECO:0000256" key="6">
    <source>
        <dbReference type="ARBA" id="ARBA00023266"/>
    </source>
</evidence>
<evidence type="ECO:0000256" key="2">
    <source>
        <dbReference type="ARBA" id="ARBA00022490"/>
    </source>
</evidence>
<keyword evidence="5 8" id="KW-0648">Protein biosynthesis</keyword>
<sequence length="430" mass="43882">MSDTDARAALPRTDALLADADVVRAATGRSPEQVRRVVRGVLSRARAGELAVDAVRPEVLHALAAPASSLTPVLNATGVVVHTNLGRAPLSEKAVEALVAAAGHTDVELDLATGRRGRRGSGALVALLEAVPGAEAALVVNNAAAALLLAATALAQGREVLVSRGEMVEIGDGFRLPPLIESAGARIREVGMTNRTALRDYEDALGPDTGLVLKVHPSNYRVTGFTGSASVRELAGLPVPLVVDAGSGLLAPDPLLPDELDAATALADGADVVLFSGDKLLGGPQAGILLGRAEVLERLRRHPMARALRVDKLTLAALEATLRGPVPPVPAALHLDPAEHRRRTAAVREAVGAGEVVPCVGRVGGGGGAGVELPGVALAVPEACAARLRSGSPPVVARVEGGRCLVDLRCVAPEDDARLAEAVRAALVEG</sequence>
<dbReference type="EMBL" id="JAFDVD010000028">
    <property type="protein sequence ID" value="MBM6402585.1"/>
    <property type="molecule type" value="Genomic_DNA"/>
</dbReference>